<dbReference type="Gene3D" id="3.40.50.1820">
    <property type="entry name" value="alpha/beta hydrolase"/>
    <property type="match status" value="1"/>
</dbReference>
<evidence type="ECO:0000313" key="7">
    <source>
        <dbReference type="Proteomes" id="UP000466683"/>
    </source>
</evidence>
<dbReference type="InterPro" id="IPR000675">
    <property type="entry name" value="Cutinase/axe"/>
</dbReference>
<accession>A0ABM7INU1</accession>
<dbReference type="Proteomes" id="UP000466683">
    <property type="component" value="Chromosome"/>
</dbReference>
<comment type="similarity">
    <text evidence="1">Belongs to the cutinase family.</text>
</comment>
<keyword evidence="4" id="KW-1015">Disulfide bond</keyword>
<dbReference type="EMBL" id="AP022579">
    <property type="protein sequence ID" value="BBX88454.1"/>
    <property type="molecule type" value="Genomic_DNA"/>
</dbReference>
<evidence type="ECO:0000313" key="6">
    <source>
        <dbReference type="EMBL" id="BBX88454.1"/>
    </source>
</evidence>
<feature type="compositionally biased region" description="Pro residues" evidence="5">
    <location>
        <begin position="290"/>
        <end position="321"/>
    </location>
</feature>
<dbReference type="InterPro" id="IPR029058">
    <property type="entry name" value="AB_hydrolase_fold"/>
</dbReference>
<evidence type="ECO:0000256" key="4">
    <source>
        <dbReference type="ARBA" id="ARBA00023157"/>
    </source>
</evidence>
<keyword evidence="7" id="KW-1185">Reference proteome</keyword>
<evidence type="ECO:0008006" key="8">
    <source>
        <dbReference type="Google" id="ProtNLM"/>
    </source>
</evidence>
<protein>
    <recommendedName>
        <fullName evidence="8">Serine esterase</fullName>
    </recommendedName>
</protein>
<feature type="compositionally biased region" description="Low complexity" evidence="5">
    <location>
        <begin position="245"/>
        <end position="283"/>
    </location>
</feature>
<proteinExistence type="inferred from homology"/>
<sequence length="321" mass="32135">MPPLARSALNAVLCHSELVGKLGSAGLVAVMAGAASVMGNVTMPSADAAPCPDAEVIFARGTMEAPGVGDTGEAFVNSLRANVAPKAVEVYPVDYPATTDFPTAVQGIADARARIMTMAANCPDTKMVLGGFSQGAAVIGFVTASVVPDGISPDSVPAPMPPDVADHVAAVALFGKPSPRFMKVLNNPSVVVGPSYTAKAIDLCVDNDLVCDPQGRSFGIHTQYAEAGLVNQGAAFAASKLQDAWAQQAPQPGPPALLAGAGPSQPSRVQPAQPAAQTAQPAQHMGPAPQNLPGPAPAQSPPAPTPASPTPSSPAPVAPLA</sequence>
<reference evidence="6 7" key="1">
    <citation type="journal article" date="2019" name="Emerg. Microbes Infect.">
        <title>Comprehensive subspecies identification of 175 nontuberculous mycobacteria species based on 7547 genomic profiles.</title>
        <authorList>
            <person name="Matsumoto Y."/>
            <person name="Kinjo T."/>
            <person name="Motooka D."/>
            <person name="Nabeya D."/>
            <person name="Jung N."/>
            <person name="Uechi K."/>
            <person name="Horii T."/>
            <person name="Iida T."/>
            <person name="Fujita J."/>
            <person name="Nakamura S."/>
        </authorList>
    </citation>
    <scope>NUCLEOTIDE SEQUENCE [LARGE SCALE GENOMIC DNA]</scope>
    <source>
        <strain evidence="6 7">JCM 15653</strain>
    </source>
</reference>
<evidence type="ECO:0000256" key="1">
    <source>
        <dbReference type="ARBA" id="ARBA00007534"/>
    </source>
</evidence>
<dbReference type="SUPFAM" id="SSF53474">
    <property type="entry name" value="alpha/beta-Hydrolases"/>
    <property type="match status" value="1"/>
</dbReference>
<keyword evidence="2" id="KW-0719">Serine esterase</keyword>
<dbReference type="SMART" id="SM01110">
    <property type="entry name" value="Cutinase"/>
    <property type="match status" value="1"/>
</dbReference>
<evidence type="ECO:0000256" key="5">
    <source>
        <dbReference type="SAM" id="MobiDB-lite"/>
    </source>
</evidence>
<name>A0ABM7INU1_9MYCO</name>
<dbReference type="PANTHER" id="PTHR33630:SF9">
    <property type="entry name" value="CUTINASE 4"/>
    <property type="match status" value="1"/>
</dbReference>
<gene>
    <name evidence="6" type="ORF">MBOE_01030</name>
</gene>
<organism evidence="6 7">
    <name type="scientific">Mycolicibacterium boenickei</name>
    <dbReference type="NCBI Taxonomy" id="146017"/>
    <lineage>
        <taxon>Bacteria</taxon>
        <taxon>Bacillati</taxon>
        <taxon>Actinomycetota</taxon>
        <taxon>Actinomycetes</taxon>
        <taxon>Mycobacteriales</taxon>
        <taxon>Mycobacteriaceae</taxon>
        <taxon>Mycolicibacterium</taxon>
    </lineage>
</organism>
<feature type="region of interest" description="Disordered" evidence="5">
    <location>
        <begin position="245"/>
        <end position="321"/>
    </location>
</feature>
<dbReference type="PANTHER" id="PTHR33630">
    <property type="entry name" value="CUTINASE RV1984C-RELATED-RELATED"/>
    <property type="match status" value="1"/>
</dbReference>
<keyword evidence="3" id="KW-0378">Hydrolase</keyword>
<dbReference type="Pfam" id="PF01083">
    <property type="entry name" value="Cutinase"/>
    <property type="match status" value="1"/>
</dbReference>
<evidence type="ECO:0000256" key="3">
    <source>
        <dbReference type="ARBA" id="ARBA00022801"/>
    </source>
</evidence>
<evidence type="ECO:0000256" key="2">
    <source>
        <dbReference type="ARBA" id="ARBA00022487"/>
    </source>
</evidence>